<evidence type="ECO:0000256" key="1">
    <source>
        <dbReference type="SAM" id="MobiDB-lite"/>
    </source>
</evidence>
<dbReference type="AlphaFoldDB" id="A0AA86S5G1"/>
<gene>
    <name evidence="2" type="ORF">AYBTSS11_LOCUS6529</name>
</gene>
<dbReference type="EMBL" id="OY731399">
    <property type="protein sequence ID" value="CAJ1933745.1"/>
    <property type="molecule type" value="Genomic_DNA"/>
</dbReference>
<sequence length="117" mass="13537">MQLKHKSMLVLLPHAFQKPKVLTSIFYDQHRERDPPSKLPRQERNMDDKKDSVLTYEEKRIACGICFNWGLSMEFGGRDSRVYKELAMTVRLGKGKLQLSLAREARGPLVRTSHHAS</sequence>
<dbReference type="Proteomes" id="UP001189624">
    <property type="component" value="Chromosome 2"/>
</dbReference>
<name>A0AA86S5G1_9FABA</name>
<dbReference type="Gramene" id="rna-AYBTSS11_LOCUS6529">
    <property type="protein sequence ID" value="CAJ1933745.1"/>
    <property type="gene ID" value="gene-AYBTSS11_LOCUS6529"/>
</dbReference>
<protein>
    <submittedName>
        <fullName evidence="2">Uncharacterized protein</fullName>
    </submittedName>
</protein>
<accession>A0AA86S5G1</accession>
<proteinExistence type="predicted"/>
<evidence type="ECO:0000313" key="2">
    <source>
        <dbReference type="EMBL" id="CAJ1933745.1"/>
    </source>
</evidence>
<reference evidence="2" key="1">
    <citation type="submission" date="2023-10" db="EMBL/GenBank/DDBJ databases">
        <authorList>
            <person name="Domelevo Entfellner J.-B."/>
        </authorList>
    </citation>
    <scope>NUCLEOTIDE SEQUENCE</scope>
</reference>
<feature type="region of interest" description="Disordered" evidence="1">
    <location>
        <begin position="31"/>
        <end position="51"/>
    </location>
</feature>
<evidence type="ECO:0000313" key="3">
    <source>
        <dbReference type="Proteomes" id="UP001189624"/>
    </source>
</evidence>
<organism evidence="2 3">
    <name type="scientific">Sphenostylis stenocarpa</name>
    <dbReference type="NCBI Taxonomy" id="92480"/>
    <lineage>
        <taxon>Eukaryota</taxon>
        <taxon>Viridiplantae</taxon>
        <taxon>Streptophyta</taxon>
        <taxon>Embryophyta</taxon>
        <taxon>Tracheophyta</taxon>
        <taxon>Spermatophyta</taxon>
        <taxon>Magnoliopsida</taxon>
        <taxon>eudicotyledons</taxon>
        <taxon>Gunneridae</taxon>
        <taxon>Pentapetalae</taxon>
        <taxon>rosids</taxon>
        <taxon>fabids</taxon>
        <taxon>Fabales</taxon>
        <taxon>Fabaceae</taxon>
        <taxon>Papilionoideae</taxon>
        <taxon>50 kb inversion clade</taxon>
        <taxon>NPAAA clade</taxon>
        <taxon>indigoferoid/millettioid clade</taxon>
        <taxon>Phaseoleae</taxon>
        <taxon>Sphenostylis</taxon>
    </lineage>
</organism>
<keyword evidence="3" id="KW-1185">Reference proteome</keyword>